<dbReference type="GO" id="GO:0005783">
    <property type="term" value="C:endoplasmic reticulum"/>
    <property type="evidence" value="ECO:0007669"/>
    <property type="project" value="UniProtKB-SubCell"/>
</dbReference>
<evidence type="ECO:0000256" key="6">
    <source>
        <dbReference type="RuleBase" id="RU366065"/>
    </source>
</evidence>
<dbReference type="GO" id="GO:0030008">
    <property type="term" value="C:TRAPP complex"/>
    <property type="evidence" value="ECO:0007669"/>
    <property type="project" value="UniProtKB-UniRule"/>
</dbReference>
<evidence type="ECO:0000256" key="2">
    <source>
        <dbReference type="ARBA" id="ARBA00022824"/>
    </source>
</evidence>
<keyword evidence="3 6" id="KW-0931">ER-Golgi transport</keyword>
<dbReference type="SUPFAM" id="SSF64356">
    <property type="entry name" value="SNARE-like"/>
    <property type="match status" value="1"/>
</dbReference>
<evidence type="ECO:0000256" key="4">
    <source>
        <dbReference type="ARBA" id="ARBA00023034"/>
    </source>
</evidence>
<protein>
    <recommendedName>
        <fullName evidence="6">Trafficking protein particle complex subunit</fullName>
    </recommendedName>
</protein>
<dbReference type="InterPro" id="IPR007233">
    <property type="entry name" value="TRAPPC"/>
</dbReference>
<dbReference type="AlphaFoldDB" id="A0AAN6JQR5"/>
<feature type="region of interest" description="Disordered" evidence="7">
    <location>
        <begin position="186"/>
        <end position="205"/>
    </location>
</feature>
<comment type="similarity">
    <text evidence="5">Belongs to the TRAPP small subunits family. BET5 subfamily.</text>
</comment>
<name>A0AAN6JQR5_9BASI</name>
<dbReference type="Gene3D" id="3.30.450.70">
    <property type="match status" value="1"/>
</dbReference>
<keyword evidence="9" id="KW-1185">Reference proteome</keyword>
<proteinExistence type="inferred from homology"/>
<dbReference type="GO" id="GO:0006888">
    <property type="term" value="P:endoplasmic reticulum to Golgi vesicle-mediated transport"/>
    <property type="evidence" value="ECO:0007669"/>
    <property type="project" value="UniProtKB-UniRule"/>
</dbReference>
<reference evidence="8" key="1">
    <citation type="journal article" date="2023" name="PhytoFront">
        <title>Draft Genome Resources of Seven Strains of Tilletia horrida, Causal Agent of Kernel Smut of Rice.</title>
        <authorList>
            <person name="Khanal S."/>
            <person name="Antony Babu S."/>
            <person name="Zhou X.G."/>
        </authorList>
    </citation>
    <scope>NUCLEOTIDE SEQUENCE</scope>
    <source>
        <strain evidence="8">TX6</strain>
    </source>
</reference>
<accession>A0AAN6JQR5</accession>
<dbReference type="InterPro" id="IPR011012">
    <property type="entry name" value="Longin-like_dom_sf"/>
</dbReference>
<sequence length="247" mass="25958">MATTSKVYSLWVFDRHCALIFHQDWTGQANSVGSASASVPSTPAVTSTATLSAAGAASANGSSSKLPLEEQAKLVYGLVFSLRNMARKLGGPQESFNSYSTSAYTLAQLQTPTQYTFVLLTDPIPPPSTSTPTSVSTANSGGGIPGTGGMSLRGVLLQIWKGPWLEFVARNALSLSLERESYNIDPATIPPPPGPPTGTVSKEQAEAISKWRLPRLSTVESEAFTTGVENVLTKNKLTVPSSKPNGA</sequence>
<gene>
    <name evidence="8" type="primary">bet5</name>
    <name evidence="8" type="ORF">OC846_004885</name>
</gene>
<dbReference type="PANTHER" id="PTHR23249:SF16">
    <property type="entry name" value="TRAFFICKING PROTEIN PARTICLE COMPLEX SUBUNIT 1"/>
    <property type="match status" value="1"/>
</dbReference>
<comment type="caution">
    <text evidence="8">The sequence shown here is derived from an EMBL/GenBank/DDBJ whole genome shotgun (WGS) entry which is preliminary data.</text>
</comment>
<dbReference type="EMBL" id="JAPDMZ010000163">
    <property type="protein sequence ID" value="KAK0547393.1"/>
    <property type="molecule type" value="Genomic_DNA"/>
</dbReference>
<evidence type="ECO:0000313" key="9">
    <source>
        <dbReference type="Proteomes" id="UP001176517"/>
    </source>
</evidence>
<evidence type="ECO:0000256" key="5">
    <source>
        <dbReference type="ARBA" id="ARBA00038167"/>
    </source>
</evidence>
<evidence type="ECO:0000313" key="8">
    <source>
        <dbReference type="EMBL" id="KAK0547393.1"/>
    </source>
</evidence>
<dbReference type="Proteomes" id="UP001176517">
    <property type="component" value="Unassembled WGS sequence"/>
</dbReference>
<comment type="subcellular location">
    <subcellularLocation>
        <location evidence="6">Endoplasmic reticulum</location>
    </subcellularLocation>
    <subcellularLocation>
        <location evidence="6">Golgi apparatus</location>
        <location evidence="6">cis-Golgi network</location>
    </subcellularLocation>
</comment>
<keyword evidence="4 6" id="KW-0333">Golgi apparatus</keyword>
<keyword evidence="2 6" id="KW-0256">Endoplasmic reticulum</keyword>
<comment type="subunit">
    <text evidence="6">Part of the multisubunit transport protein particle (TRAPP) complex.</text>
</comment>
<dbReference type="Pfam" id="PF04099">
    <property type="entry name" value="Sybindin"/>
    <property type="match status" value="1"/>
</dbReference>
<dbReference type="SMART" id="SM01399">
    <property type="entry name" value="Sybindin"/>
    <property type="match status" value="1"/>
</dbReference>
<evidence type="ECO:0000256" key="3">
    <source>
        <dbReference type="ARBA" id="ARBA00022892"/>
    </source>
</evidence>
<evidence type="ECO:0000256" key="7">
    <source>
        <dbReference type="SAM" id="MobiDB-lite"/>
    </source>
</evidence>
<keyword evidence="1 6" id="KW-0813">Transport</keyword>
<evidence type="ECO:0000256" key="1">
    <source>
        <dbReference type="ARBA" id="ARBA00022448"/>
    </source>
</evidence>
<dbReference type="PANTHER" id="PTHR23249">
    <property type="entry name" value="TRAFFICKING PROTEIN PARTICLE COMPLEX SUBUNIT"/>
    <property type="match status" value="1"/>
</dbReference>
<dbReference type="GO" id="GO:0005794">
    <property type="term" value="C:Golgi apparatus"/>
    <property type="evidence" value="ECO:0007669"/>
    <property type="project" value="UniProtKB-SubCell"/>
</dbReference>
<organism evidence="8 9">
    <name type="scientific">Tilletia horrida</name>
    <dbReference type="NCBI Taxonomy" id="155126"/>
    <lineage>
        <taxon>Eukaryota</taxon>
        <taxon>Fungi</taxon>
        <taxon>Dikarya</taxon>
        <taxon>Basidiomycota</taxon>
        <taxon>Ustilaginomycotina</taxon>
        <taxon>Exobasidiomycetes</taxon>
        <taxon>Tilletiales</taxon>
        <taxon>Tilletiaceae</taxon>
        <taxon>Tilletia</taxon>
    </lineage>
</organism>